<reference evidence="2 3" key="1">
    <citation type="journal article" date="2012" name="J. Bacteriol.">
        <title>Genome Sequence of the Protease-Producing Bacterium Rheinheimera nanhaiensis E407-8T, Isolated from Deep-Sea Sediment of the South China Sea.</title>
        <authorList>
            <person name="Zhang X.-Y."/>
            <person name="Zhang Y.-J."/>
            <person name="Qin Q.-L."/>
            <person name="Xie B.-B."/>
            <person name="Chen X.-L."/>
            <person name="Zhou B.-C."/>
            <person name="Zhang Y.-Z."/>
        </authorList>
    </citation>
    <scope>NUCLEOTIDE SEQUENCE [LARGE SCALE GENOMIC DNA]</scope>
    <source>
        <strain evidence="2 3">E407-8</strain>
    </source>
</reference>
<proteinExistence type="predicted"/>
<evidence type="ECO:0000313" key="3">
    <source>
        <dbReference type="Proteomes" id="UP000004374"/>
    </source>
</evidence>
<accession>I1DWX6</accession>
<feature type="region of interest" description="Disordered" evidence="1">
    <location>
        <begin position="1"/>
        <end position="21"/>
    </location>
</feature>
<organism evidence="2 3">
    <name type="scientific">Rheinheimera nanhaiensis E407-8</name>
    <dbReference type="NCBI Taxonomy" id="562729"/>
    <lineage>
        <taxon>Bacteria</taxon>
        <taxon>Pseudomonadati</taxon>
        <taxon>Pseudomonadota</taxon>
        <taxon>Gammaproteobacteria</taxon>
        <taxon>Chromatiales</taxon>
        <taxon>Chromatiaceae</taxon>
        <taxon>Rheinheimera</taxon>
    </lineage>
</organism>
<sequence length="46" mass="5047">MLVRQTKQGSLNPPPSPPKASLKKAHLLRCVFFYGNIKPVLLPFGG</sequence>
<dbReference type="EMBL" id="BAFK01000007">
    <property type="protein sequence ID" value="GAB58554.1"/>
    <property type="molecule type" value="Genomic_DNA"/>
</dbReference>
<comment type="caution">
    <text evidence="2">The sequence shown here is derived from an EMBL/GenBank/DDBJ whole genome shotgun (WGS) entry which is preliminary data.</text>
</comment>
<dbReference type="STRING" id="562729.RNAN_1527"/>
<gene>
    <name evidence="2" type="ORF">RNAN_1527</name>
</gene>
<dbReference type="Proteomes" id="UP000004374">
    <property type="component" value="Unassembled WGS sequence"/>
</dbReference>
<evidence type="ECO:0000256" key="1">
    <source>
        <dbReference type="SAM" id="MobiDB-lite"/>
    </source>
</evidence>
<name>I1DWX6_9GAMM</name>
<protein>
    <submittedName>
        <fullName evidence="2">Uncharacterized protein</fullName>
    </submittedName>
</protein>
<evidence type="ECO:0000313" key="2">
    <source>
        <dbReference type="EMBL" id="GAB58554.1"/>
    </source>
</evidence>
<dbReference type="AlphaFoldDB" id="I1DWX6"/>
<keyword evidence="3" id="KW-1185">Reference proteome</keyword>